<sequence>MNGSMAVRLVSGIAVALMFAATATGQVLPITNQFTAASPHPREATLGNAPPAEAFRVLPPSDAEGPQITPYLLYQTALAWNQDELRRDRWSQVENERDLLRLRAELRKSLLEMIGGLPTEKPDLHAAITGTISGAGFHIEKLNYQSLPGFYVTALVYVPENGDKTHPGILVPAGHSPNGKNHYQALCQRLALRGYLVISWDPVGQGERSQFWDAKAKKSRYNMICGEHAVMGNLAYLAGANLARWEVWDGMRAVDYLLTRSDVDGKRLSITGTSGGGFQTALIGALDERIQVIIPSCYITALPMRVENRIFADSDSDPEQDLFGLISKGVDNAGMLLMLYPRPVMVATTTLDFFPVQGARKSYSEVSTFYKRFGHADRIEFVESYNRHEYSLSNQEAALSFLDRFNKMPVHHGLPPVTEFSDADLRVTRSGQVSVDYPESRTLLQFIAAYSAEASHGDRKTLAELYRSELDPDIAFWTVSRYEGFSPPRELRWEALGSTTAGALHIDRYVLHHSAYLEMPLLHFHNDSNHPKGAILWFSLEGKASQKDWPQICKLLDDGFEVFSFDFRGSGETRMNYRTSSPDAPNPAQDNFQGEADAPYVNPLDSVLADYVYNSLLTGRPYFLQMMDDLKIAELFIRNRDPHLPPQPVTLAATGEAYSLAIRFQEIDPHVTILTPESPSILNWSTLVAQGREQWPIAFLMPSGATITVESK</sequence>
<protein>
    <recommendedName>
        <fullName evidence="2">Acetyl xylan esterase domain-containing protein</fullName>
    </recommendedName>
</protein>
<dbReference type="PANTHER" id="PTHR22946:SF8">
    <property type="entry name" value="ACETYL XYLAN ESTERASE DOMAIN-CONTAINING PROTEIN"/>
    <property type="match status" value="1"/>
</dbReference>
<dbReference type="AlphaFoldDB" id="A0A2U3K640"/>
<dbReference type="InterPro" id="IPR008391">
    <property type="entry name" value="AXE1_dom"/>
</dbReference>
<gene>
    <name evidence="3" type="ORF">SBA1_140022</name>
</gene>
<organism evidence="3 4">
    <name type="scientific">Candidatus Sulfotelmatobacter kueseliae</name>
    <dbReference type="NCBI Taxonomy" id="2042962"/>
    <lineage>
        <taxon>Bacteria</taxon>
        <taxon>Pseudomonadati</taxon>
        <taxon>Acidobacteriota</taxon>
        <taxon>Terriglobia</taxon>
        <taxon>Terriglobales</taxon>
        <taxon>Candidatus Korobacteraceae</taxon>
        <taxon>Candidatus Sulfotelmatobacter</taxon>
    </lineage>
</organism>
<dbReference type="EMBL" id="OMOD01000046">
    <property type="protein sequence ID" value="SPF35132.1"/>
    <property type="molecule type" value="Genomic_DNA"/>
</dbReference>
<evidence type="ECO:0000256" key="1">
    <source>
        <dbReference type="SAM" id="SignalP"/>
    </source>
</evidence>
<evidence type="ECO:0000259" key="2">
    <source>
        <dbReference type="Pfam" id="PF05448"/>
    </source>
</evidence>
<proteinExistence type="predicted"/>
<dbReference type="InterPro" id="IPR029058">
    <property type="entry name" value="AB_hydrolase_fold"/>
</dbReference>
<dbReference type="Gene3D" id="3.40.50.1820">
    <property type="entry name" value="alpha/beta hydrolase"/>
    <property type="match status" value="1"/>
</dbReference>
<dbReference type="InterPro" id="IPR050261">
    <property type="entry name" value="FrsA_esterase"/>
</dbReference>
<keyword evidence="1" id="KW-0732">Signal</keyword>
<dbReference type="Pfam" id="PF05448">
    <property type="entry name" value="AXE1"/>
    <property type="match status" value="1"/>
</dbReference>
<feature type="signal peptide" evidence="1">
    <location>
        <begin position="1"/>
        <end position="23"/>
    </location>
</feature>
<feature type="chain" id="PRO_5015576614" description="Acetyl xylan esterase domain-containing protein" evidence="1">
    <location>
        <begin position="24"/>
        <end position="712"/>
    </location>
</feature>
<feature type="domain" description="Acetyl xylan esterase" evidence="2">
    <location>
        <begin position="141"/>
        <end position="295"/>
    </location>
</feature>
<name>A0A2U3K640_9BACT</name>
<reference evidence="4" key="1">
    <citation type="submission" date="2018-02" db="EMBL/GenBank/DDBJ databases">
        <authorList>
            <person name="Hausmann B."/>
        </authorList>
    </citation>
    <scope>NUCLEOTIDE SEQUENCE [LARGE SCALE GENOMIC DNA]</scope>
    <source>
        <strain evidence="4">Peat soil MAG SbA1</strain>
    </source>
</reference>
<dbReference type="PANTHER" id="PTHR22946">
    <property type="entry name" value="DIENELACTONE HYDROLASE DOMAIN-CONTAINING PROTEIN-RELATED"/>
    <property type="match status" value="1"/>
</dbReference>
<evidence type="ECO:0000313" key="4">
    <source>
        <dbReference type="Proteomes" id="UP000238701"/>
    </source>
</evidence>
<dbReference type="Proteomes" id="UP000238701">
    <property type="component" value="Unassembled WGS sequence"/>
</dbReference>
<dbReference type="OrthoDB" id="9805123at2"/>
<accession>A0A2U3K640</accession>
<dbReference type="SUPFAM" id="SSF53474">
    <property type="entry name" value="alpha/beta-Hydrolases"/>
    <property type="match status" value="1"/>
</dbReference>
<evidence type="ECO:0000313" key="3">
    <source>
        <dbReference type="EMBL" id="SPF35132.1"/>
    </source>
</evidence>